<evidence type="ECO:0000256" key="1">
    <source>
        <dbReference type="SAM" id="MobiDB-lite"/>
    </source>
</evidence>
<feature type="region of interest" description="Disordered" evidence="1">
    <location>
        <begin position="26"/>
        <end position="57"/>
    </location>
</feature>
<evidence type="ECO:0000313" key="2">
    <source>
        <dbReference type="EMBL" id="KAJ8870782.1"/>
    </source>
</evidence>
<comment type="caution">
    <text evidence="2">The sequence shown here is derived from an EMBL/GenBank/DDBJ whole genome shotgun (WGS) entry which is preliminary data.</text>
</comment>
<feature type="compositionally biased region" description="Basic and acidic residues" evidence="1">
    <location>
        <begin position="427"/>
        <end position="436"/>
    </location>
</feature>
<sequence>MKVVRQVGGSGCRLVLPACQLPVVGPMPQSPSQQRTSVLPTQPRIQDEHPPSWQQPPRPRIVAASGLVNDSGFLEAQTAFHHSLKTYAGPNSKDFSPHQVTPHARQNLAIHLIRKRSSHHLPSEIPELTKSNLQYLMLRLVWRPMCGQQSPALWEAVLPSSKTHLPKSGSHHSCSNHHGVRTAPQNVGLTAAAPASLPPAGHHFNLGGLTSAAELLACFQLGQAVASWRIEFAPLPNSTPSTSHLCHLLGLVGRNCHERNTRIVHVSFRTSREYSVKSSRVAAKRTLVPRVSVVEEGDVSSRPPTAAERETCCDQIAANTARFSFIFAVVVRGICLTAFLSSVVPLGGELCVGVRGRGVGKGIMQQLQKVLTLPGNGLYHVAESLAAKVRALKFYLRLYAVLRAGVRCDADIDRRPLTPDCKGGGVGERESREKTLRPAASPGTISTRGDPGATPCGTRTRFALVRSERSRAESPRSSPRVTLAYNANYSPTRQKNGVTAQHNVGTPFAIRCLVIYSPTCSPVNRRLTTAGSSQLETTPVPRTRFLVQKQTVVRERKESQGEDQRRFVEIDRPCSGEGRRRRGDLEETRRQREERKNETALKEG</sequence>
<dbReference type="EMBL" id="JARBHB010000012">
    <property type="protein sequence ID" value="KAJ8870782.1"/>
    <property type="molecule type" value="Genomic_DNA"/>
</dbReference>
<reference evidence="2 3" key="1">
    <citation type="submission" date="2023-02" db="EMBL/GenBank/DDBJ databases">
        <title>LHISI_Scaffold_Assembly.</title>
        <authorList>
            <person name="Stuart O.P."/>
            <person name="Cleave R."/>
            <person name="Magrath M.J.L."/>
            <person name="Mikheyev A.S."/>
        </authorList>
    </citation>
    <scope>NUCLEOTIDE SEQUENCE [LARGE SCALE GENOMIC DNA]</scope>
    <source>
        <strain evidence="2">Daus_M_001</strain>
        <tissue evidence="2">Leg muscle</tissue>
    </source>
</reference>
<gene>
    <name evidence="2" type="ORF">PR048_027081</name>
</gene>
<feature type="compositionally biased region" description="Polar residues" evidence="1">
    <location>
        <begin position="30"/>
        <end position="44"/>
    </location>
</feature>
<dbReference type="Proteomes" id="UP001159363">
    <property type="component" value="Chromosome 11"/>
</dbReference>
<keyword evidence="3" id="KW-1185">Reference proteome</keyword>
<organism evidence="2 3">
    <name type="scientific">Dryococelus australis</name>
    <dbReference type="NCBI Taxonomy" id="614101"/>
    <lineage>
        <taxon>Eukaryota</taxon>
        <taxon>Metazoa</taxon>
        <taxon>Ecdysozoa</taxon>
        <taxon>Arthropoda</taxon>
        <taxon>Hexapoda</taxon>
        <taxon>Insecta</taxon>
        <taxon>Pterygota</taxon>
        <taxon>Neoptera</taxon>
        <taxon>Polyneoptera</taxon>
        <taxon>Phasmatodea</taxon>
        <taxon>Verophasmatodea</taxon>
        <taxon>Anareolatae</taxon>
        <taxon>Phasmatidae</taxon>
        <taxon>Eurycanthinae</taxon>
        <taxon>Dryococelus</taxon>
    </lineage>
</organism>
<accession>A0ABQ9GEZ6</accession>
<protein>
    <submittedName>
        <fullName evidence="2">Uncharacterized protein</fullName>
    </submittedName>
</protein>
<evidence type="ECO:0000313" key="3">
    <source>
        <dbReference type="Proteomes" id="UP001159363"/>
    </source>
</evidence>
<feature type="region of interest" description="Disordered" evidence="1">
    <location>
        <begin position="556"/>
        <end position="604"/>
    </location>
</feature>
<proteinExistence type="predicted"/>
<feature type="region of interest" description="Disordered" evidence="1">
    <location>
        <begin position="420"/>
        <end position="458"/>
    </location>
</feature>
<name>A0ABQ9GEZ6_9NEOP</name>